<dbReference type="Pfam" id="PF03013">
    <property type="entry name" value="Pyr_excise"/>
    <property type="match status" value="1"/>
</dbReference>
<evidence type="ECO:0000313" key="2">
    <source>
        <dbReference type="EMBL" id="QRQ81312.1"/>
    </source>
</evidence>
<dbReference type="RefSeq" id="WP_230338607.1">
    <property type="nucleotide sequence ID" value="NZ_CP069798.1"/>
</dbReference>
<dbReference type="SUPFAM" id="SSF47077">
    <property type="entry name" value="T4 endonuclease V"/>
    <property type="match status" value="1"/>
</dbReference>
<dbReference type="KEGG" id="ptes:JQU52_11410"/>
<sequence length="133" mass="15073">MTRINLVPPAELCDQHLLAEHRELTRIPNAVAKGKFHLQGQPADYKLGSGHVRFFFDKLAFLLQRYDALHAECRARGFKVQYIWPADTLPADPALWRDYQPSAAALAINRARIAERMPAKARFTPPQTPQSPT</sequence>
<reference evidence="2" key="1">
    <citation type="submission" date="2021-02" db="EMBL/GenBank/DDBJ databases">
        <title>Neisseriaceae sp. 26B isolated from the cloaca of a Common Toad-headed Turtle (Mesoclemmys nasuta).</title>
        <authorList>
            <person name="Spergser J."/>
            <person name="Busse H.-J."/>
        </authorList>
    </citation>
    <scope>NUCLEOTIDE SEQUENCE</scope>
    <source>
        <strain evidence="2">26B</strain>
    </source>
</reference>
<dbReference type="PIRSF" id="PIRSF001000">
    <property type="entry name" value="PDG_ENDV"/>
    <property type="match status" value="1"/>
</dbReference>
<dbReference type="EMBL" id="CP069798">
    <property type="protein sequence ID" value="QRQ81312.1"/>
    <property type="molecule type" value="Genomic_DNA"/>
</dbReference>
<dbReference type="AlphaFoldDB" id="A0A892ZEE9"/>
<dbReference type="Gene3D" id="1.10.440.10">
    <property type="entry name" value="T4 endonuclease V"/>
    <property type="match status" value="1"/>
</dbReference>
<accession>A0A892ZEE9</accession>
<keyword evidence="3" id="KW-1185">Reference proteome</keyword>
<proteinExistence type="predicted"/>
<evidence type="ECO:0000313" key="3">
    <source>
        <dbReference type="Proteomes" id="UP000653156"/>
    </source>
</evidence>
<name>A0A892ZEE9_9NEIS</name>
<gene>
    <name evidence="2" type="ORF">JQU52_11410</name>
</gene>
<dbReference type="InterPro" id="IPR024796">
    <property type="entry name" value="T4_endonuc_V"/>
</dbReference>
<evidence type="ECO:0000256" key="1">
    <source>
        <dbReference type="PIRSR" id="PIRSR001000-1"/>
    </source>
</evidence>
<dbReference type="InterPro" id="IPR004260">
    <property type="entry name" value="Pyr-dimer_DNA_glycosylase"/>
</dbReference>
<organism evidence="2 3">
    <name type="scientific">Paralysiella testudinis</name>
    <dbReference type="NCBI Taxonomy" id="2809020"/>
    <lineage>
        <taxon>Bacteria</taxon>
        <taxon>Pseudomonadati</taxon>
        <taxon>Pseudomonadota</taxon>
        <taxon>Betaproteobacteria</taxon>
        <taxon>Neisseriales</taxon>
        <taxon>Neisseriaceae</taxon>
        <taxon>Paralysiella</taxon>
    </lineage>
</organism>
<feature type="active site" description="Proton acceptor" evidence="1">
    <location>
        <position position="23"/>
    </location>
</feature>
<protein>
    <submittedName>
        <fullName evidence="2">Pyrimidine dimer DNA glycosylase/endonuclease V</fullName>
    </submittedName>
</protein>
<dbReference type="Proteomes" id="UP000653156">
    <property type="component" value="Chromosome"/>
</dbReference>